<dbReference type="AlphaFoldDB" id="A0A137RFX2"/>
<keyword evidence="2" id="KW-0489">Methyltransferase</keyword>
<dbReference type="EMBL" id="JRWG01000007">
    <property type="protein sequence ID" value="KXN98395.1"/>
    <property type="molecule type" value="Genomic_DNA"/>
</dbReference>
<dbReference type="PANTHER" id="PTHR43861">
    <property type="entry name" value="TRANS-ACONITATE 2-METHYLTRANSFERASE-RELATED"/>
    <property type="match status" value="1"/>
</dbReference>
<gene>
    <name evidence="2" type="ORF">LS48_11630</name>
</gene>
<dbReference type="OrthoDB" id="9789123at2"/>
<dbReference type="Pfam" id="PF13847">
    <property type="entry name" value="Methyltransf_31"/>
    <property type="match status" value="1"/>
</dbReference>
<reference evidence="3" key="1">
    <citation type="submission" date="2014-10" db="EMBL/GenBank/DDBJ databases">
        <title>Genome sequencing of Vitellibacter sp. D-24.</title>
        <authorList>
            <person name="Thevarajoo S."/>
            <person name="Selvaratnam C."/>
            <person name="Goh K.M."/>
            <person name="Chong C.S."/>
        </authorList>
    </citation>
    <scope>NUCLEOTIDE SEQUENCE [LARGE SCALE GENOMIC DNA]</scope>
    <source>
        <strain evidence="3">D-24</strain>
    </source>
</reference>
<proteinExistence type="predicted"/>
<dbReference type="Gene3D" id="3.40.50.150">
    <property type="entry name" value="Vaccinia Virus protein VP39"/>
    <property type="match status" value="1"/>
</dbReference>
<organism evidence="2 3">
    <name type="scientific">Aequorivita aquimaris</name>
    <dbReference type="NCBI Taxonomy" id="1548749"/>
    <lineage>
        <taxon>Bacteria</taxon>
        <taxon>Pseudomonadati</taxon>
        <taxon>Bacteroidota</taxon>
        <taxon>Flavobacteriia</taxon>
        <taxon>Flavobacteriales</taxon>
        <taxon>Flavobacteriaceae</taxon>
        <taxon>Aequorivita</taxon>
    </lineage>
</organism>
<dbReference type="GO" id="GO:0008168">
    <property type="term" value="F:methyltransferase activity"/>
    <property type="evidence" value="ECO:0007669"/>
    <property type="project" value="UniProtKB-KW"/>
</dbReference>
<dbReference type="Proteomes" id="UP000070138">
    <property type="component" value="Unassembled WGS sequence"/>
</dbReference>
<dbReference type="STRING" id="1548749.LS48_11630"/>
<evidence type="ECO:0000313" key="3">
    <source>
        <dbReference type="Proteomes" id="UP000070138"/>
    </source>
</evidence>
<sequence length="193" mass="23254">MNLLDKFHNWRRKQRWNRQYKQGRWQSLRSEKEALRYQKIIEYINRFSLKNPSILDIGCGDGLLTERISPEDYSFFLGLDFSNESIKIASEKRLPKAEFLTADAVKFHPKQKFDVIIFNEAFYYIHETEKQNVLNRMLKSLTEDGIIITSIYREGHGCWQYFKEDKRLKELDFTTVTTDEELRYWKIGVYKKS</sequence>
<dbReference type="InterPro" id="IPR025714">
    <property type="entry name" value="Methyltranfer_dom"/>
</dbReference>
<name>A0A137RFX2_9FLAO</name>
<dbReference type="CDD" id="cd02440">
    <property type="entry name" value="AdoMet_MTases"/>
    <property type="match status" value="1"/>
</dbReference>
<dbReference type="SUPFAM" id="SSF53335">
    <property type="entry name" value="S-adenosyl-L-methionine-dependent methyltransferases"/>
    <property type="match status" value="1"/>
</dbReference>
<dbReference type="RefSeq" id="WP_062622688.1">
    <property type="nucleotide sequence ID" value="NZ_JRWG01000007.1"/>
</dbReference>
<evidence type="ECO:0000259" key="1">
    <source>
        <dbReference type="Pfam" id="PF13847"/>
    </source>
</evidence>
<evidence type="ECO:0000313" key="2">
    <source>
        <dbReference type="EMBL" id="KXN98395.1"/>
    </source>
</evidence>
<dbReference type="GO" id="GO:0032259">
    <property type="term" value="P:methylation"/>
    <property type="evidence" value="ECO:0007669"/>
    <property type="project" value="UniProtKB-KW"/>
</dbReference>
<reference evidence="2 3" key="2">
    <citation type="journal article" date="2016" name="Int. J. Syst. Evol. Microbiol.">
        <title>Vitellibacter aquimaris sp. nov., a marine bacterium isolated from seawater.</title>
        <authorList>
            <person name="Thevarajoo S."/>
            <person name="Selvaratnam C."/>
            <person name="Goh K.M."/>
            <person name="Hong K.W."/>
            <person name="Chan X.Y."/>
            <person name="Chan K.G."/>
            <person name="Chong C.S."/>
        </authorList>
    </citation>
    <scope>NUCLEOTIDE SEQUENCE [LARGE SCALE GENOMIC DNA]</scope>
    <source>
        <strain evidence="2 3">D-24</strain>
    </source>
</reference>
<keyword evidence="3" id="KW-1185">Reference proteome</keyword>
<dbReference type="InterPro" id="IPR029063">
    <property type="entry name" value="SAM-dependent_MTases_sf"/>
</dbReference>
<comment type="caution">
    <text evidence="2">The sequence shown here is derived from an EMBL/GenBank/DDBJ whole genome shotgun (WGS) entry which is preliminary data.</text>
</comment>
<feature type="domain" description="Methyltransferase" evidence="1">
    <location>
        <begin position="50"/>
        <end position="153"/>
    </location>
</feature>
<keyword evidence="2" id="KW-0808">Transferase</keyword>
<accession>A0A137RFX2</accession>
<protein>
    <submittedName>
        <fullName evidence="2">SAM-dependent methyltransferase</fullName>
    </submittedName>
</protein>